<keyword evidence="4" id="KW-1185">Reference proteome</keyword>
<keyword evidence="1" id="KW-1133">Transmembrane helix</keyword>
<dbReference type="EMBL" id="RQFD01000016">
    <property type="protein sequence ID" value="TGK46983.1"/>
    <property type="molecule type" value="Genomic_DNA"/>
</dbReference>
<feature type="transmembrane region" description="Helical" evidence="1">
    <location>
        <begin position="65"/>
        <end position="87"/>
    </location>
</feature>
<dbReference type="RefSeq" id="WP_135741450.1">
    <property type="nucleotide sequence ID" value="NZ_RQFD01000016.1"/>
</dbReference>
<gene>
    <name evidence="2" type="ORF">EHQ10_16730</name>
    <name evidence="3" type="ORF">EHQ43_15300</name>
</gene>
<accession>A0A7I0HNZ2</accession>
<proteinExistence type="predicted"/>
<evidence type="ECO:0000313" key="5">
    <source>
        <dbReference type="Proteomes" id="UP000297641"/>
    </source>
</evidence>
<dbReference type="EMBL" id="RQFT01000012">
    <property type="protein sequence ID" value="TGL03163.1"/>
    <property type="molecule type" value="Genomic_DNA"/>
</dbReference>
<protein>
    <submittedName>
        <fullName evidence="3">Uncharacterized protein</fullName>
    </submittedName>
</protein>
<keyword evidence="1" id="KW-0472">Membrane</keyword>
<comment type="caution">
    <text evidence="3">The sequence shown here is derived from an EMBL/GenBank/DDBJ whole genome shotgun (WGS) entry which is preliminary data.</text>
</comment>
<reference evidence="2" key="1">
    <citation type="submission" date="2018-10" db="EMBL/GenBank/DDBJ databases">
        <authorList>
            <person name="Vincent A.T."/>
            <person name="Schiettekatte O."/>
            <person name="Bourhy P."/>
            <person name="Veyrier F.J."/>
            <person name="Picardeau M."/>
        </authorList>
    </citation>
    <scope>NUCLEOTIDE SEQUENCE</scope>
    <source>
        <strain evidence="2">201800295</strain>
    </source>
</reference>
<evidence type="ECO:0000313" key="4">
    <source>
        <dbReference type="Proteomes" id="UP000297617"/>
    </source>
</evidence>
<dbReference type="Proteomes" id="UP000297617">
    <property type="component" value="Unassembled WGS sequence"/>
</dbReference>
<keyword evidence="1" id="KW-0812">Transmembrane</keyword>
<evidence type="ECO:0000313" key="3">
    <source>
        <dbReference type="EMBL" id="TGL03163.1"/>
    </source>
</evidence>
<feature type="transmembrane region" description="Helical" evidence="1">
    <location>
        <begin position="15"/>
        <end position="33"/>
    </location>
</feature>
<evidence type="ECO:0000256" key="1">
    <source>
        <dbReference type="SAM" id="Phobius"/>
    </source>
</evidence>
<dbReference type="AlphaFoldDB" id="A0A7I0HNZ2"/>
<name>A0A7I0HNZ2_9LEPT</name>
<sequence length="88" mass="9967">MDDESIQKIGLNPGLLLLNQSISILVVTFVCYLSVSRQKFFIIIILSMTIVEGIQFKLYSNQNLIAFRGFVKLILLLPFGLTIILILH</sequence>
<evidence type="ECO:0000313" key="2">
    <source>
        <dbReference type="EMBL" id="TGK46983.1"/>
    </source>
</evidence>
<reference evidence="3 5" key="2">
    <citation type="journal article" date="2019" name="PLoS Negl. Trop. Dis.">
        <title>Revisiting the worldwide diversity of Leptospira species in the environment.</title>
        <authorList>
            <person name="Vincent A.T."/>
            <person name="Schiettekatte O."/>
            <person name="Bourhy P."/>
            <person name="Veyrier F.J."/>
            <person name="Picardeau M."/>
        </authorList>
    </citation>
    <scope>NUCLEOTIDE SEQUENCE [LARGE SCALE GENOMIC DNA]</scope>
    <source>
        <strain evidence="3 5">201800273</strain>
        <strain evidence="2">201800295</strain>
    </source>
</reference>
<dbReference type="Proteomes" id="UP000297641">
    <property type="component" value="Unassembled WGS sequence"/>
</dbReference>
<organism evidence="3 5">
    <name type="scientific">Leptospira bouyouniensis</name>
    <dbReference type="NCBI Taxonomy" id="2484911"/>
    <lineage>
        <taxon>Bacteria</taxon>
        <taxon>Pseudomonadati</taxon>
        <taxon>Spirochaetota</taxon>
        <taxon>Spirochaetia</taxon>
        <taxon>Leptospirales</taxon>
        <taxon>Leptospiraceae</taxon>
        <taxon>Leptospira</taxon>
    </lineage>
</organism>
<feature type="transmembrane region" description="Helical" evidence="1">
    <location>
        <begin position="40"/>
        <end position="59"/>
    </location>
</feature>